<dbReference type="Pfam" id="PF17937">
    <property type="entry name" value="TetR_C_28"/>
    <property type="match status" value="1"/>
</dbReference>
<keyword evidence="1" id="KW-0805">Transcription regulation</keyword>
<dbReference type="PANTHER" id="PTHR30055:SF234">
    <property type="entry name" value="HTH-TYPE TRANSCRIPTIONAL REGULATOR BETI"/>
    <property type="match status" value="1"/>
</dbReference>
<reference evidence="6 7" key="1">
    <citation type="journal article" date="2019" name="Int. J. Syst. Evol. Microbiol.">
        <title>The Global Catalogue of Microorganisms (GCM) 10K type strain sequencing project: providing services to taxonomists for standard genome sequencing and annotation.</title>
        <authorList>
            <consortium name="The Broad Institute Genomics Platform"/>
            <consortium name="The Broad Institute Genome Sequencing Center for Infectious Disease"/>
            <person name="Wu L."/>
            <person name="Ma J."/>
        </authorList>
    </citation>
    <scope>NUCLEOTIDE SEQUENCE [LARGE SCALE GENOMIC DNA]</scope>
    <source>
        <strain evidence="6 7">JCM 13595</strain>
    </source>
</reference>
<evidence type="ECO:0000256" key="4">
    <source>
        <dbReference type="PROSITE-ProRule" id="PRU00335"/>
    </source>
</evidence>
<dbReference type="SUPFAM" id="SSF46689">
    <property type="entry name" value="Homeodomain-like"/>
    <property type="match status" value="1"/>
</dbReference>
<keyword evidence="2 4" id="KW-0238">DNA-binding</keyword>
<feature type="domain" description="HTH tetR-type" evidence="5">
    <location>
        <begin position="3"/>
        <end position="63"/>
    </location>
</feature>
<keyword evidence="7" id="KW-1185">Reference proteome</keyword>
<dbReference type="PRINTS" id="PR00455">
    <property type="entry name" value="HTHTETR"/>
</dbReference>
<dbReference type="InterPro" id="IPR036271">
    <property type="entry name" value="Tet_transcr_reg_TetR-rel_C_sf"/>
</dbReference>
<name>A0ABN2UJM2_9MICC</name>
<feature type="DNA-binding region" description="H-T-H motif" evidence="4">
    <location>
        <begin position="26"/>
        <end position="45"/>
    </location>
</feature>
<evidence type="ECO:0000256" key="3">
    <source>
        <dbReference type="ARBA" id="ARBA00023163"/>
    </source>
</evidence>
<comment type="caution">
    <text evidence="6">The sequence shown here is derived from an EMBL/GenBank/DDBJ whole genome shotgun (WGS) entry which is preliminary data.</text>
</comment>
<evidence type="ECO:0000259" key="5">
    <source>
        <dbReference type="PROSITE" id="PS50977"/>
    </source>
</evidence>
<accession>A0ABN2UJM2</accession>
<dbReference type="InterPro" id="IPR050109">
    <property type="entry name" value="HTH-type_TetR-like_transc_reg"/>
</dbReference>
<dbReference type="EMBL" id="BAAAMN010000034">
    <property type="protein sequence ID" value="GAA2037672.1"/>
    <property type="molecule type" value="Genomic_DNA"/>
</dbReference>
<dbReference type="InterPro" id="IPR009057">
    <property type="entry name" value="Homeodomain-like_sf"/>
</dbReference>
<dbReference type="Pfam" id="PF00440">
    <property type="entry name" value="TetR_N"/>
    <property type="match status" value="1"/>
</dbReference>
<dbReference type="Gene3D" id="1.10.357.10">
    <property type="entry name" value="Tetracycline Repressor, domain 2"/>
    <property type="match status" value="1"/>
</dbReference>
<dbReference type="SUPFAM" id="SSF48498">
    <property type="entry name" value="Tetracyclin repressor-like, C-terminal domain"/>
    <property type="match status" value="1"/>
</dbReference>
<protein>
    <submittedName>
        <fullName evidence="6">TetR family transcriptional regulator</fullName>
    </submittedName>
</protein>
<dbReference type="InterPro" id="IPR041479">
    <property type="entry name" value="TetR_CgmR_C"/>
</dbReference>
<proteinExistence type="predicted"/>
<organism evidence="6 7">
    <name type="scientific">Yaniella flava</name>
    <dbReference type="NCBI Taxonomy" id="287930"/>
    <lineage>
        <taxon>Bacteria</taxon>
        <taxon>Bacillati</taxon>
        <taxon>Actinomycetota</taxon>
        <taxon>Actinomycetes</taxon>
        <taxon>Micrococcales</taxon>
        <taxon>Micrococcaceae</taxon>
        <taxon>Yaniella</taxon>
    </lineage>
</organism>
<dbReference type="PANTHER" id="PTHR30055">
    <property type="entry name" value="HTH-TYPE TRANSCRIPTIONAL REGULATOR RUTR"/>
    <property type="match status" value="1"/>
</dbReference>
<sequence length="177" mass="19907">MRPSKKEEILNAAVDLIERENLEAVSYEALAEASGMSKSGIVYHFPSRHEIMRGIHQHQADQWEQALERAAGGPANSVDEKTRLRAVVLSQSSSATKAELLLEIDARGNEEFSAIWRQVDKRWTPSPDDIEDDEVQHASYLVQLLADGLWMHDYVHEKPLTPAQRKALTGHILGMLD</sequence>
<evidence type="ECO:0000256" key="2">
    <source>
        <dbReference type="ARBA" id="ARBA00023125"/>
    </source>
</evidence>
<keyword evidence="3" id="KW-0804">Transcription</keyword>
<evidence type="ECO:0000256" key="1">
    <source>
        <dbReference type="ARBA" id="ARBA00023015"/>
    </source>
</evidence>
<evidence type="ECO:0000313" key="7">
    <source>
        <dbReference type="Proteomes" id="UP001501461"/>
    </source>
</evidence>
<dbReference type="PROSITE" id="PS50977">
    <property type="entry name" value="HTH_TETR_2"/>
    <property type="match status" value="1"/>
</dbReference>
<dbReference type="RefSeq" id="WP_343957716.1">
    <property type="nucleotide sequence ID" value="NZ_BAAAMN010000034.1"/>
</dbReference>
<dbReference type="InterPro" id="IPR001647">
    <property type="entry name" value="HTH_TetR"/>
</dbReference>
<gene>
    <name evidence="6" type="ORF">GCM10009720_17680</name>
</gene>
<evidence type="ECO:0000313" key="6">
    <source>
        <dbReference type="EMBL" id="GAA2037672.1"/>
    </source>
</evidence>
<dbReference type="Proteomes" id="UP001501461">
    <property type="component" value="Unassembled WGS sequence"/>
</dbReference>